<protein>
    <recommendedName>
        <fullName evidence="3">DUF2868 domain-containing protein</fullName>
    </recommendedName>
</protein>
<feature type="transmembrane region" description="Helical" evidence="1">
    <location>
        <begin position="122"/>
        <end position="147"/>
    </location>
</feature>
<evidence type="ECO:0008006" key="3">
    <source>
        <dbReference type="Google" id="ProtNLM"/>
    </source>
</evidence>
<name>A0AAT9FQ29_9BACT</name>
<sequence>MTRQQKKRSWTLRDLVDFEVLLEKAAHWRKAWLDGVGDRVKQAGTTSELERRRLGFRWMLEEIRRSENEETGHRVQSGAGLLAFLAWAIMLLLGIGVLRGLLMNFEYTNESGDLTRMRGYNIWILLGVTLGFQWLLIIGATLAYWLWRRWSGSLSVLQSLLQKLMRKSAGARVTGDVWKRLQTRVSGGQSVISWRLARILQAGGIGYNCGLLLGLFGCLWFFQIGFYWESTLPQFGRESLVNVTRILSFSIDGLSPAVSEIDQAKRGAVLIQPPENSLPQRNMIDLSWGFFFLYAIAVWGLLPRVMFWIGAWVMERRALAGLDFQEARHRSLWRDLTKVKRGDVVSGPADGVVLLDIGGLEMETDTLRPFLLQTLRVNPEARFSLGTLDAEGEKQAFEQAKAAAMGVVFLVEGWNLSPKQMQVYHEQIRHAIGPGHMIRYVVIGSEDEQKQWESFVDDMKDSETAVVGYHAAN</sequence>
<reference evidence="2" key="1">
    <citation type="submission" date="2024-07" db="EMBL/GenBank/DDBJ databases">
        <title>Complete genome sequence of Verrucomicrobiaceae bacterium NT6N.</title>
        <authorList>
            <person name="Huang C."/>
            <person name="Takami H."/>
            <person name="Hamasaki K."/>
        </authorList>
    </citation>
    <scope>NUCLEOTIDE SEQUENCE</scope>
    <source>
        <strain evidence="2">NT6N</strain>
    </source>
</reference>
<proteinExistence type="predicted"/>
<feature type="transmembrane region" description="Helical" evidence="1">
    <location>
        <begin position="205"/>
        <end position="228"/>
    </location>
</feature>
<dbReference type="AlphaFoldDB" id="A0AAT9FQ29"/>
<keyword evidence="1" id="KW-0812">Transmembrane</keyword>
<organism evidence="2">
    <name type="scientific">Oceaniferula spumae</name>
    <dbReference type="NCBI Taxonomy" id="2979115"/>
    <lineage>
        <taxon>Bacteria</taxon>
        <taxon>Pseudomonadati</taxon>
        <taxon>Verrucomicrobiota</taxon>
        <taxon>Verrucomicrobiia</taxon>
        <taxon>Verrucomicrobiales</taxon>
        <taxon>Verrucomicrobiaceae</taxon>
        <taxon>Oceaniferula</taxon>
    </lineage>
</organism>
<dbReference type="Pfam" id="PF11067">
    <property type="entry name" value="DUF2868"/>
    <property type="match status" value="1"/>
</dbReference>
<feature type="transmembrane region" description="Helical" evidence="1">
    <location>
        <begin position="81"/>
        <end position="102"/>
    </location>
</feature>
<dbReference type="KEGG" id="osu:NT6N_30640"/>
<dbReference type="EMBL" id="AP026866">
    <property type="protein sequence ID" value="BDS08024.1"/>
    <property type="molecule type" value="Genomic_DNA"/>
</dbReference>
<feature type="transmembrane region" description="Helical" evidence="1">
    <location>
        <begin position="286"/>
        <end position="307"/>
    </location>
</feature>
<gene>
    <name evidence="2" type="ORF">NT6N_30640</name>
</gene>
<evidence type="ECO:0000313" key="2">
    <source>
        <dbReference type="EMBL" id="BDS08024.1"/>
    </source>
</evidence>
<keyword evidence="1" id="KW-0472">Membrane</keyword>
<keyword evidence="1" id="KW-1133">Transmembrane helix</keyword>
<accession>A0AAT9FQ29</accession>
<evidence type="ECO:0000256" key="1">
    <source>
        <dbReference type="SAM" id="Phobius"/>
    </source>
</evidence>
<dbReference type="InterPro" id="IPR021296">
    <property type="entry name" value="DUF2868"/>
</dbReference>